<dbReference type="KEGG" id="tva:4762592"/>
<feature type="compositionally biased region" description="Basic and acidic residues" evidence="2">
    <location>
        <begin position="187"/>
        <end position="200"/>
    </location>
</feature>
<evidence type="ECO:0000256" key="1">
    <source>
        <dbReference type="SAM" id="Coils"/>
    </source>
</evidence>
<dbReference type="OrthoDB" id="10669982at2759"/>
<feature type="coiled-coil region" evidence="1">
    <location>
        <begin position="378"/>
        <end position="442"/>
    </location>
</feature>
<dbReference type="VEuPathDB" id="TrichDB:TVAG_059260"/>
<feature type="compositionally biased region" description="Polar residues" evidence="2">
    <location>
        <begin position="33"/>
        <end position="54"/>
    </location>
</feature>
<evidence type="ECO:0000313" key="3">
    <source>
        <dbReference type="EMBL" id="EAY04728.1"/>
    </source>
</evidence>
<organism evidence="3 4">
    <name type="scientific">Trichomonas vaginalis (strain ATCC PRA-98 / G3)</name>
    <dbReference type="NCBI Taxonomy" id="412133"/>
    <lineage>
        <taxon>Eukaryota</taxon>
        <taxon>Metamonada</taxon>
        <taxon>Parabasalia</taxon>
        <taxon>Trichomonadida</taxon>
        <taxon>Trichomonadidae</taxon>
        <taxon>Trichomonas</taxon>
    </lineage>
</organism>
<dbReference type="PANTHER" id="PTHR47026">
    <property type="entry name" value="PIGMENTOSA GTPASE REGULATOR-LIKE PROTEIN, PUTATIVE-RELATED"/>
    <property type="match status" value="1"/>
</dbReference>
<evidence type="ECO:0000313" key="4">
    <source>
        <dbReference type="Proteomes" id="UP000001542"/>
    </source>
</evidence>
<keyword evidence="4" id="KW-1185">Reference proteome</keyword>
<feature type="compositionally biased region" description="Basic and acidic residues" evidence="2">
    <location>
        <begin position="121"/>
        <end position="153"/>
    </location>
</feature>
<reference evidence="3" key="2">
    <citation type="journal article" date="2007" name="Science">
        <title>Draft genome sequence of the sexually transmitted pathogen Trichomonas vaginalis.</title>
        <authorList>
            <person name="Carlton J.M."/>
            <person name="Hirt R.P."/>
            <person name="Silva J.C."/>
            <person name="Delcher A.L."/>
            <person name="Schatz M."/>
            <person name="Zhao Q."/>
            <person name="Wortman J.R."/>
            <person name="Bidwell S.L."/>
            <person name="Alsmark U.C.M."/>
            <person name="Besteiro S."/>
            <person name="Sicheritz-Ponten T."/>
            <person name="Noel C.J."/>
            <person name="Dacks J.B."/>
            <person name="Foster P.G."/>
            <person name="Simillion C."/>
            <person name="Van de Peer Y."/>
            <person name="Miranda-Saavedra D."/>
            <person name="Barton G.J."/>
            <person name="Westrop G.D."/>
            <person name="Mueller S."/>
            <person name="Dessi D."/>
            <person name="Fiori P.L."/>
            <person name="Ren Q."/>
            <person name="Paulsen I."/>
            <person name="Zhang H."/>
            <person name="Bastida-Corcuera F.D."/>
            <person name="Simoes-Barbosa A."/>
            <person name="Brown M.T."/>
            <person name="Hayes R.D."/>
            <person name="Mukherjee M."/>
            <person name="Okumura C.Y."/>
            <person name="Schneider R."/>
            <person name="Smith A.J."/>
            <person name="Vanacova S."/>
            <person name="Villalvazo M."/>
            <person name="Haas B.J."/>
            <person name="Pertea M."/>
            <person name="Feldblyum T.V."/>
            <person name="Utterback T.R."/>
            <person name="Shu C.L."/>
            <person name="Osoegawa K."/>
            <person name="de Jong P.J."/>
            <person name="Hrdy I."/>
            <person name="Horvathova L."/>
            <person name="Zubacova Z."/>
            <person name="Dolezal P."/>
            <person name="Malik S.B."/>
            <person name="Logsdon J.M. Jr."/>
            <person name="Henze K."/>
            <person name="Gupta A."/>
            <person name="Wang C.C."/>
            <person name="Dunne R.L."/>
            <person name="Upcroft J.A."/>
            <person name="Upcroft P."/>
            <person name="White O."/>
            <person name="Salzberg S.L."/>
            <person name="Tang P."/>
            <person name="Chiu C.-H."/>
            <person name="Lee Y.-S."/>
            <person name="Embley T.M."/>
            <person name="Coombs G.H."/>
            <person name="Mottram J.C."/>
            <person name="Tachezy J."/>
            <person name="Fraser-Liggett C.M."/>
            <person name="Johnson P.J."/>
        </authorList>
    </citation>
    <scope>NUCLEOTIDE SEQUENCE [LARGE SCALE GENOMIC DNA]</scope>
    <source>
        <strain evidence="3">G3</strain>
    </source>
</reference>
<dbReference type="EMBL" id="DS113467">
    <property type="protein sequence ID" value="EAY04728.1"/>
    <property type="molecule type" value="Genomic_DNA"/>
</dbReference>
<dbReference type="SMR" id="A2ERK1"/>
<dbReference type="PANTHER" id="PTHR47026:SF2">
    <property type="entry name" value="FLAGELLAR ASSOCIATED PROTEIN"/>
    <property type="match status" value="1"/>
</dbReference>
<feature type="coiled-coil region" evidence="1">
    <location>
        <begin position="471"/>
        <end position="498"/>
    </location>
</feature>
<dbReference type="RefSeq" id="XP_001316951.1">
    <property type="nucleotide sequence ID" value="XM_001316916.1"/>
</dbReference>
<reference evidence="3" key="1">
    <citation type="submission" date="2006-10" db="EMBL/GenBank/DDBJ databases">
        <authorList>
            <person name="Amadeo P."/>
            <person name="Zhao Q."/>
            <person name="Wortman J."/>
            <person name="Fraser-Liggett C."/>
            <person name="Carlton J."/>
        </authorList>
    </citation>
    <scope>NUCLEOTIDE SEQUENCE</scope>
    <source>
        <strain evidence="3">G3</strain>
    </source>
</reference>
<feature type="compositionally biased region" description="Low complexity" evidence="2">
    <location>
        <begin position="9"/>
        <end position="21"/>
    </location>
</feature>
<dbReference type="VEuPathDB" id="TrichDB:TVAGG3_0284970"/>
<evidence type="ECO:0000256" key="2">
    <source>
        <dbReference type="SAM" id="MobiDB-lite"/>
    </source>
</evidence>
<sequence>MTETASDVQNPQENANNEQPQGEVKEAILNIAENLTPNQDNSESENKSATNDQNPSKEQHAGEMHEAAENLADKLLPKPENNETENPPENTNTDKLSEENNTLAENITNKLLPKSENNETEQPKENSEENKPSEEIHEATDSIADKLLPKSENNETENPTEEANQDKPSEDIHEAAENLTEKLLSSPEKKDESENADSKETSLSMNKEIQETIDKLQSNENENEEKPENSENIPENGEEEQKENPNDVPIVETDKPLSIFTEHPVFETETNSDSPREPPRNSSASTSPRNKNTTPRSPRPKPKYVPAPRYVPDPNFDEKTLDKYALEAAKQKAPPLEATQPTLKYAAHRVEECVNAQDYDKATIYESSIDYLHTICDRTAYEEAIEREKQENKERLEKAKSTVDELIKKWDEEMKKQAENHNKLLEALKQRNQQELDEFEQKWQNEEFLAQYNKPSARLLSMRSIEQTFAAAKLFDRAKEAKKQADELQKVETEEQRRRAMEDMKVQYDTIIAKQENALDCFSQWSEREKTNMELKREKELYGWRMLIKRMEGPAGQNAKIKPFQETQVLGSRPLKKSQTKNAPAFSIGTLTLKNIIKSPKVSSPRKK</sequence>
<dbReference type="Proteomes" id="UP000001542">
    <property type="component" value="Unassembled WGS sequence"/>
</dbReference>
<feature type="compositionally biased region" description="Polar residues" evidence="2">
    <location>
        <begin position="280"/>
        <end position="296"/>
    </location>
</feature>
<feature type="compositionally biased region" description="Low complexity" evidence="2">
    <location>
        <begin position="84"/>
        <end position="93"/>
    </location>
</feature>
<dbReference type="OMA" id="HAGEMHE"/>
<gene>
    <name evidence="3" type="ORF">TVAG_059260</name>
</gene>
<name>A2ERK1_TRIV3</name>
<dbReference type="InParanoid" id="A2ERK1"/>
<proteinExistence type="predicted"/>
<feature type="compositionally biased region" description="Basic and acidic residues" evidence="2">
    <location>
        <begin position="164"/>
        <end position="180"/>
    </location>
</feature>
<dbReference type="AlphaFoldDB" id="A2ERK1"/>
<keyword evidence="1" id="KW-0175">Coiled coil</keyword>
<feature type="compositionally biased region" description="Basic and acidic residues" evidence="2">
    <location>
        <begin position="55"/>
        <end position="81"/>
    </location>
</feature>
<feature type="compositionally biased region" description="Polar residues" evidence="2">
    <location>
        <begin position="99"/>
        <end position="109"/>
    </location>
</feature>
<protein>
    <submittedName>
        <fullName evidence="3">Uncharacterized protein</fullName>
    </submittedName>
</protein>
<feature type="region of interest" description="Disordered" evidence="2">
    <location>
        <begin position="1"/>
        <end position="317"/>
    </location>
</feature>
<accession>A2ERK1</accession>